<evidence type="ECO:0000259" key="4">
    <source>
        <dbReference type="PROSITE" id="PS50902"/>
    </source>
</evidence>
<dbReference type="SUPFAM" id="SSF52218">
    <property type="entry name" value="Flavoproteins"/>
    <property type="match status" value="1"/>
</dbReference>
<evidence type="ECO:0000313" key="5">
    <source>
        <dbReference type="EMBL" id="EGV05131.1"/>
    </source>
</evidence>
<dbReference type="InterPro" id="IPR029039">
    <property type="entry name" value="Flavoprotein-like_sf"/>
</dbReference>
<feature type="domain" description="Flavodoxin-like" evidence="4">
    <location>
        <begin position="60"/>
        <end position="148"/>
    </location>
</feature>
<dbReference type="AlphaFoldDB" id="F9QB61"/>
<accession>F9QB61</accession>
<evidence type="ECO:0000313" key="6">
    <source>
        <dbReference type="Proteomes" id="UP000006235"/>
    </source>
</evidence>
<dbReference type="EMBL" id="AFUV01000020">
    <property type="protein sequence ID" value="EGV05131.1"/>
    <property type="molecule type" value="Genomic_DNA"/>
</dbReference>
<dbReference type="Proteomes" id="UP000006235">
    <property type="component" value="Unassembled WGS sequence"/>
</dbReference>
<dbReference type="GO" id="GO:0010181">
    <property type="term" value="F:FMN binding"/>
    <property type="evidence" value="ECO:0007669"/>
    <property type="project" value="InterPro"/>
</dbReference>
<name>F9QB61_9PAST</name>
<dbReference type="Pfam" id="PF00258">
    <property type="entry name" value="Flavodoxin_1"/>
    <property type="match status" value="1"/>
</dbReference>
<protein>
    <submittedName>
        <fullName evidence="5">Sulfite reductase [NADPH] flavoprotein alpha-component domain protein</fullName>
    </submittedName>
</protein>
<organism evidence="5 6">
    <name type="scientific">Haemophilus pittmaniae HK 85</name>
    <dbReference type="NCBI Taxonomy" id="1035188"/>
    <lineage>
        <taxon>Bacteria</taxon>
        <taxon>Pseudomonadati</taxon>
        <taxon>Pseudomonadota</taxon>
        <taxon>Gammaproteobacteria</taxon>
        <taxon>Pasteurellales</taxon>
        <taxon>Pasteurellaceae</taxon>
        <taxon>Haemophilus</taxon>
    </lineage>
</organism>
<keyword evidence="2" id="KW-0288">FMN</keyword>
<evidence type="ECO:0000256" key="1">
    <source>
        <dbReference type="ARBA" id="ARBA00022630"/>
    </source>
</evidence>
<dbReference type="PRINTS" id="PR00369">
    <property type="entry name" value="FLAVODOXIN"/>
</dbReference>
<dbReference type="STRING" id="1035188.HMPREF9952_1406"/>
<comment type="caution">
    <text evidence="5">The sequence shown here is derived from an EMBL/GenBank/DDBJ whole genome shotgun (WGS) entry which is preliminary data.</text>
</comment>
<keyword evidence="1" id="KW-0285">Flavoprotein</keyword>
<proteinExistence type="predicted"/>
<dbReference type="Gene3D" id="3.40.50.360">
    <property type="match status" value="1"/>
</dbReference>
<evidence type="ECO:0000256" key="3">
    <source>
        <dbReference type="ARBA" id="ARBA00022982"/>
    </source>
</evidence>
<sequence>MQHNNPLPTEILNLLPTLTPLQLAWLSGYAWSQASGVEQQVAGQHLAANLTALSAEPFSITVLSGSQTGNAKSVADKVATELTEAGIAVKRIALKDYKAKTIADEKYLLLVTSTQGEGEPPEEGVVLHKLLNGKKHQNSPTCNLLCWD</sequence>
<dbReference type="InterPro" id="IPR001094">
    <property type="entry name" value="Flavdoxin-like"/>
</dbReference>
<gene>
    <name evidence="5" type="ORF">HMPREF9952_1406</name>
</gene>
<keyword evidence="3" id="KW-0249">Electron transport</keyword>
<reference evidence="5 6" key="1">
    <citation type="submission" date="2011-07" db="EMBL/GenBank/DDBJ databases">
        <authorList>
            <person name="Harkins D.M."/>
            <person name="Madupu R."/>
            <person name="Durkin A.S."/>
            <person name="Torralba M."/>
            <person name="Methe B."/>
            <person name="Sutton G.G."/>
            <person name="Nelson K.E."/>
        </authorList>
    </citation>
    <scope>NUCLEOTIDE SEQUENCE [LARGE SCALE GENOMIC DNA]</scope>
    <source>
        <strain evidence="5 6">HK 85</strain>
    </source>
</reference>
<keyword evidence="3" id="KW-0813">Transport</keyword>
<evidence type="ECO:0000256" key="2">
    <source>
        <dbReference type="ARBA" id="ARBA00022643"/>
    </source>
</evidence>
<dbReference type="PROSITE" id="PS50902">
    <property type="entry name" value="FLAVODOXIN_LIKE"/>
    <property type="match status" value="1"/>
</dbReference>
<dbReference type="InterPro" id="IPR008254">
    <property type="entry name" value="Flavodoxin/NO_synth"/>
</dbReference>